<reference evidence="2" key="2">
    <citation type="journal article" date="2015" name="Data Brief">
        <title>Shoot transcriptome of the giant reed, Arundo donax.</title>
        <authorList>
            <person name="Barrero R.A."/>
            <person name="Guerrero F.D."/>
            <person name="Moolhuijzen P."/>
            <person name="Goolsby J.A."/>
            <person name="Tidwell J."/>
            <person name="Bellgard S.E."/>
            <person name="Bellgard M.I."/>
        </authorList>
    </citation>
    <scope>NUCLEOTIDE SEQUENCE</scope>
    <source>
        <tissue evidence="2">Shoot tissue taken approximately 20 cm above the soil surface</tissue>
    </source>
</reference>
<accession>A0A0A9EFH3</accession>
<organism evidence="2">
    <name type="scientific">Arundo donax</name>
    <name type="common">Giant reed</name>
    <name type="synonym">Donax arundinaceus</name>
    <dbReference type="NCBI Taxonomy" id="35708"/>
    <lineage>
        <taxon>Eukaryota</taxon>
        <taxon>Viridiplantae</taxon>
        <taxon>Streptophyta</taxon>
        <taxon>Embryophyta</taxon>
        <taxon>Tracheophyta</taxon>
        <taxon>Spermatophyta</taxon>
        <taxon>Magnoliopsida</taxon>
        <taxon>Liliopsida</taxon>
        <taxon>Poales</taxon>
        <taxon>Poaceae</taxon>
        <taxon>PACMAD clade</taxon>
        <taxon>Arundinoideae</taxon>
        <taxon>Arundineae</taxon>
        <taxon>Arundo</taxon>
    </lineage>
</organism>
<dbReference type="AlphaFoldDB" id="A0A0A9EFH3"/>
<evidence type="ECO:0000256" key="1">
    <source>
        <dbReference type="SAM" id="MobiDB-lite"/>
    </source>
</evidence>
<evidence type="ECO:0000313" key="2">
    <source>
        <dbReference type="EMBL" id="JAD98831.1"/>
    </source>
</evidence>
<protein>
    <submittedName>
        <fullName evidence="2">Uncharacterized protein</fullName>
    </submittedName>
</protein>
<dbReference type="EMBL" id="GBRH01199064">
    <property type="protein sequence ID" value="JAD98831.1"/>
    <property type="molecule type" value="Transcribed_RNA"/>
</dbReference>
<proteinExistence type="predicted"/>
<feature type="region of interest" description="Disordered" evidence="1">
    <location>
        <begin position="1"/>
        <end position="37"/>
    </location>
</feature>
<sequence>MYRTAATRQGTSAGTRAAERSAAPARPSACSAWPCGK</sequence>
<feature type="compositionally biased region" description="Low complexity" evidence="1">
    <location>
        <begin position="12"/>
        <end position="37"/>
    </location>
</feature>
<reference evidence="2" key="1">
    <citation type="submission" date="2014-09" db="EMBL/GenBank/DDBJ databases">
        <authorList>
            <person name="Magalhaes I.L.F."/>
            <person name="Oliveira U."/>
            <person name="Santos F.R."/>
            <person name="Vidigal T.H.D.A."/>
            <person name="Brescovit A.D."/>
            <person name="Santos A.J."/>
        </authorList>
    </citation>
    <scope>NUCLEOTIDE SEQUENCE</scope>
    <source>
        <tissue evidence="2">Shoot tissue taken approximately 20 cm above the soil surface</tissue>
    </source>
</reference>
<feature type="compositionally biased region" description="Polar residues" evidence="1">
    <location>
        <begin position="1"/>
        <end position="11"/>
    </location>
</feature>
<name>A0A0A9EFH3_ARUDO</name>